<keyword evidence="1" id="KW-1133">Transmembrane helix</keyword>
<gene>
    <name evidence="2" type="ORF">BDN70DRAFT_885400</name>
</gene>
<dbReference type="OrthoDB" id="2943398at2759"/>
<keyword evidence="1" id="KW-0472">Membrane</keyword>
<comment type="caution">
    <text evidence="2">The sequence shown here is derived from an EMBL/GenBank/DDBJ whole genome shotgun (WGS) entry which is preliminary data.</text>
</comment>
<feature type="transmembrane region" description="Helical" evidence="1">
    <location>
        <begin position="155"/>
        <end position="178"/>
    </location>
</feature>
<dbReference type="EMBL" id="MU155408">
    <property type="protein sequence ID" value="KAF9473902.1"/>
    <property type="molecule type" value="Genomic_DNA"/>
</dbReference>
<sequence length="189" mass="20018">MMIQYVYAQCCLSCHSNRAAYFSSQLTTFSPYDLPSVAEALASPVKYAIFEVLGYEFIRAMAPFCVSSCVPGSLASSASIGALGGGVLTAVHLSLSLKRLPALRDDSSNLYILAKSLFQALWKESVFSLFAALIGAAMSGITSSHGLSCAAAAGVFGPSLALAVMFGVLGVIIAVAWSRERLKDFFSRY</sequence>
<accession>A0A9P6CPG1</accession>
<organism evidence="2 3">
    <name type="scientific">Pholiota conissans</name>
    <dbReference type="NCBI Taxonomy" id="109636"/>
    <lineage>
        <taxon>Eukaryota</taxon>
        <taxon>Fungi</taxon>
        <taxon>Dikarya</taxon>
        <taxon>Basidiomycota</taxon>
        <taxon>Agaricomycotina</taxon>
        <taxon>Agaricomycetes</taxon>
        <taxon>Agaricomycetidae</taxon>
        <taxon>Agaricales</taxon>
        <taxon>Agaricineae</taxon>
        <taxon>Strophariaceae</taxon>
        <taxon>Pholiota</taxon>
    </lineage>
</organism>
<dbReference type="Proteomes" id="UP000807469">
    <property type="component" value="Unassembled WGS sequence"/>
</dbReference>
<name>A0A9P6CPG1_9AGAR</name>
<feature type="transmembrane region" description="Helical" evidence="1">
    <location>
        <begin position="125"/>
        <end position="143"/>
    </location>
</feature>
<keyword evidence="3" id="KW-1185">Reference proteome</keyword>
<keyword evidence="1" id="KW-0812">Transmembrane</keyword>
<proteinExistence type="predicted"/>
<protein>
    <submittedName>
        <fullName evidence="2">Uncharacterized protein</fullName>
    </submittedName>
</protein>
<dbReference type="AlphaFoldDB" id="A0A9P6CPG1"/>
<evidence type="ECO:0000256" key="1">
    <source>
        <dbReference type="SAM" id="Phobius"/>
    </source>
</evidence>
<reference evidence="2" key="1">
    <citation type="submission" date="2020-11" db="EMBL/GenBank/DDBJ databases">
        <authorList>
            <consortium name="DOE Joint Genome Institute"/>
            <person name="Ahrendt S."/>
            <person name="Riley R."/>
            <person name="Andreopoulos W."/>
            <person name="Labutti K."/>
            <person name="Pangilinan J."/>
            <person name="Ruiz-Duenas F.J."/>
            <person name="Barrasa J.M."/>
            <person name="Sanchez-Garcia M."/>
            <person name="Camarero S."/>
            <person name="Miyauchi S."/>
            <person name="Serrano A."/>
            <person name="Linde D."/>
            <person name="Babiker R."/>
            <person name="Drula E."/>
            <person name="Ayuso-Fernandez I."/>
            <person name="Pacheco R."/>
            <person name="Padilla G."/>
            <person name="Ferreira P."/>
            <person name="Barriuso J."/>
            <person name="Kellner H."/>
            <person name="Castanera R."/>
            <person name="Alfaro M."/>
            <person name="Ramirez L."/>
            <person name="Pisabarro A.G."/>
            <person name="Kuo A."/>
            <person name="Tritt A."/>
            <person name="Lipzen A."/>
            <person name="He G."/>
            <person name="Yan M."/>
            <person name="Ng V."/>
            <person name="Cullen D."/>
            <person name="Martin F."/>
            <person name="Rosso M.-N."/>
            <person name="Henrissat B."/>
            <person name="Hibbett D."/>
            <person name="Martinez A.T."/>
            <person name="Grigoriev I.V."/>
        </authorList>
    </citation>
    <scope>NUCLEOTIDE SEQUENCE</scope>
    <source>
        <strain evidence="2">CIRM-BRFM 674</strain>
    </source>
</reference>
<evidence type="ECO:0000313" key="3">
    <source>
        <dbReference type="Proteomes" id="UP000807469"/>
    </source>
</evidence>
<evidence type="ECO:0000313" key="2">
    <source>
        <dbReference type="EMBL" id="KAF9473902.1"/>
    </source>
</evidence>